<dbReference type="PANTHER" id="PTHR39456:SF1">
    <property type="entry name" value="METAL-DEPENDENT HYDROLASE"/>
    <property type="match status" value="1"/>
</dbReference>
<dbReference type="RefSeq" id="WP_099623424.1">
    <property type="nucleotide sequence ID" value="NZ_CP024201.1"/>
</dbReference>
<sequence>MSATPTTPADLSIQLRDYRFARETPPHPRWWLNGDMVATAFFNAMSATFPLGERFFMDAVKMHREHADGVLKEQISAFLFQEAMHSREHVVFNEIAEKAGYDMSPLENRAKKVLSFARKRKPIQQLAATCALEHFTAILAHALLADDRYLEGAPSEAQELWRWHAMEEIEHKAVAFDTYLAATKTWTPFQRWLLRARSMIHASILFYIAIGRNMGDVYKQDGQDNIRTWFRTANYLLFKPGVVSKIAGIYFDYYRPGFHPWDHDDRTLLAKAESMLSRPPVAAAAVA</sequence>
<dbReference type="PIRSF" id="PIRSF007580">
    <property type="entry name" value="UCP07580"/>
    <property type="match status" value="1"/>
</dbReference>
<evidence type="ECO:0000313" key="1">
    <source>
        <dbReference type="EMBL" id="ATQ44176.1"/>
    </source>
</evidence>
<organism evidence="1 2">
    <name type="scientific">Caulobacter mirabilis</name>
    <dbReference type="NCBI Taxonomy" id="69666"/>
    <lineage>
        <taxon>Bacteria</taxon>
        <taxon>Pseudomonadati</taxon>
        <taxon>Pseudomonadota</taxon>
        <taxon>Alphaproteobacteria</taxon>
        <taxon>Caulobacterales</taxon>
        <taxon>Caulobacteraceae</taxon>
        <taxon>Caulobacter</taxon>
    </lineage>
</organism>
<dbReference type="EMBL" id="CP024201">
    <property type="protein sequence ID" value="ATQ44176.1"/>
    <property type="molecule type" value="Genomic_DNA"/>
</dbReference>
<dbReference type="Pfam" id="PF10118">
    <property type="entry name" value="Metal_hydrol"/>
    <property type="match status" value="1"/>
</dbReference>
<evidence type="ECO:0008006" key="3">
    <source>
        <dbReference type="Google" id="ProtNLM"/>
    </source>
</evidence>
<gene>
    <name evidence="1" type="ORF">CSW64_18180</name>
</gene>
<accession>A0A2D2B1S7</accession>
<evidence type="ECO:0000313" key="2">
    <source>
        <dbReference type="Proteomes" id="UP000228945"/>
    </source>
</evidence>
<dbReference type="PANTHER" id="PTHR39456">
    <property type="entry name" value="METAL-DEPENDENT HYDROLASE"/>
    <property type="match status" value="1"/>
</dbReference>
<dbReference type="OrthoDB" id="4760165at2"/>
<dbReference type="InterPro" id="IPR016516">
    <property type="entry name" value="UCP07580"/>
</dbReference>
<dbReference type="AlphaFoldDB" id="A0A2D2B1S7"/>
<keyword evidence="2" id="KW-1185">Reference proteome</keyword>
<dbReference type="KEGG" id="cmb:CSW64_18180"/>
<protein>
    <recommendedName>
        <fullName evidence="3">Metal-dependent hydrolase</fullName>
    </recommendedName>
</protein>
<dbReference type="Proteomes" id="UP000228945">
    <property type="component" value="Chromosome"/>
</dbReference>
<name>A0A2D2B1S7_9CAUL</name>
<proteinExistence type="predicted"/>
<reference evidence="1 2" key="1">
    <citation type="submission" date="2017-10" db="EMBL/GenBank/DDBJ databases">
        <title>Genome sequence of Caulobacter mirabilis FWC38.</title>
        <authorList>
            <person name="Fiebig A."/>
            <person name="Crosson S."/>
        </authorList>
    </citation>
    <scope>NUCLEOTIDE SEQUENCE [LARGE SCALE GENOMIC DNA]</scope>
    <source>
        <strain evidence="1 2">FWC 38</strain>
    </source>
</reference>